<evidence type="ECO:0000313" key="2">
    <source>
        <dbReference type="Proteomes" id="UP000199427"/>
    </source>
</evidence>
<evidence type="ECO:0000313" key="1">
    <source>
        <dbReference type="EMBL" id="SEP84519.1"/>
    </source>
</evidence>
<gene>
    <name evidence="1" type="ORF">SAMN05216362_103146</name>
</gene>
<protein>
    <submittedName>
        <fullName evidence="1">Uncharacterized protein</fullName>
    </submittedName>
</protein>
<keyword evidence="2" id="KW-1185">Reference proteome</keyword>
<sequence length="65" mass="7525">MKITRNKKGKEMILGTKFIIPNKLNINAPNNNNSHNTIDIILNQPFHTALLINYYGYGKEIRIKK</sequence>
<dbReference type="AlphaFoldDB" id="A0A1H9B6Q9"/>
<accession>A0A1H9B6Q9</accession>
<dbReference type="EMBL" id="FOES01000003">
    <property type="protein sequence ID" value="SEP84519.1"/>
    <property type="molecule type" value="Genomic_DNA"/>
</dbReference>
<reference evidence="1 2" key="1">
    <citation type="submission" date="2016-10" db="EMBL/GenBank/DDBJ databases">
        <authorList>
            <person name="de Groot N.N."/>
        </authorList>
    </citation>
    <scope>NUCLEOTIDE SEQUENCE [LARGE SCALE GENOMIC DNA]</scope>
    <source>
        <strain evidence="1 2">DSM 21633</strain>
    </source>
</reference>
<name>A0A1H9B6Q9_9BACI</name>
<proteinExistence type="predicted"/>
<dbReference type="Proteomes" id="UP000199427">
    <property type="component" value="Unassembled WGS sequence"/>
</dbReference>
<organism evidence="1 2">
    <name type="scientific">Piscibacillus halophilus</name>
    <dbReference type="NCBI Taxonomy" id="571933"/>
    <lineage>
        <taxon>Bacteria</taxon>
        <taxon>Bacillati</taxon>
        <taxon>Bacillota</taxon>
        <taxon>Bacilli</taxon>
        <taxon>Bacillales</taxon>
        <taxon>Bacillaceae</taxon>
        <taxon>Piscibacillus</taxon>
    </lineage>
</organism>